<evidence type="ECO:0000313" key="1">
    <source>
        <dbReference type="EMBL" id="MBL6458675.1"/>
    </source>
</evidence>
<sequence>MAWPARAAGRLKRVLKPHGGVPPVQYEFGTGQHFTLQPPQHGITVVQHGRRCVCRYAQCCKRLPEGLGRSRLTIPDKGEAVLDASGTDDLARDHLEVALLLGMSVAHVAAIQPDMTGPAARASGRIAAADWGGCTTSSPTRRVQFRTVPAFAAPPTGSSSNKSAATLLNGASAAYRAAT</sequence>
<reference evidence="1 2" key="1">
    <citation type="submission" date="2021-01" db="EMBL/GenBank/DDBJ databases">
        <title>Belnapia mucosa sp. nov. and Belnapia arida sp. nov., isolated from the Tabernas Desert (Almeria, Spain).</title>
        <authorList>
            <person name="Molina-Menor E."/>
            <person name="Vidal-Verdu A."/>
            <person name="Calonge A."/>
            <person name="Satari L."/>
            <person name="Pereto Magraner J."/>
            <person name="Porcar Miralles M."/>
        </authorList>
    </citation>
    <scope>NUCLEOTIDE SEQUENCE [LARGE SCALE GENOMIC DNA]</scope>
    <source>
        <strain evidence="1 2">T6</strain>
    </source>
</reference>
<name>A0ABS1VAK8_9PROT</name>
<gene>
    <name evidence="1" type="ORF">JMJ55_25390</name>
</gene>
<protein>
    <submittedName>
        <fullName evidence="1">Uncharacterized protein</fullName>
    </submittedName>
</protein>
<dbReference type="Proteomes" id="UP000606490">
    <property type="component" value="Unassembled WGS sequence"/>
</dbReference>
<evidence type="ECO:0000313" key="2">
    <source>
        <dbReference type="Proteomes" id="UP000606490"/>
    </source>
</evidence>
<dbReference type="RefSeq" id="WP_202828417.1">
    <property type="nucleotide sequence ID" value="NZ_JAEUXJ010000017.1"/>
</dbReference>
<accession>A0ABS1VAK8</accession>
<proteinExistence type="predicted"/>
<organism evidence="1 2">
    <name type="scientific">Belnapia mucosa</name>
    <dbReference type="NCBI Taxonomy" id="2804532"/>
    <lineage>
        <taxon>Bacteria</taxon>
        <taxon>Pseudomonadati</taxon>
        <taxon>Pseudomonadota</taxon>
        <taxon>Alphaproteobacteria</taxon>
        <taxon>Acetobacterales</taxon>
        <taxon>Roseomonadaceae</taxon>
        <taxon>Belnapia</taxon>
    </lineage>
</organism>
<dbReference type="EMBL" id="JAEUXJ010000017">
    <property type="protein sequence ID" value="MBL6458675.1"/>
    <property type="molecule type" value="Genomic_DNA"/>
</dbReference>
<comment type="caution">
    <text evidence="1">The sequence shown here is derived from an EMBL/GenBank/DDBJ whole genome shotgun (WGS) entry which is preliminary data.</text>
</comment>
<keyword evidence="2" id="KW-1185">Reference proteome</keyword>